<proteinExistence type="predicted"/>
<dbReference type="Proteomes" id="UP000233440">
    <property type="component" value="Unassembled WGS sequence"/>
</dbReference>
<dbReference type="EMBL" id="PIQO01000005">
    <property type="protein sequence ID" value="PKR85399.1"/>
    <property type="molecule type" value="Genomic_DNA"/>
</dbReference>
<keyword evidence="1" id="KW-0472">Membrane</keyword>
<sequence length="79" mass="9168">MKNKRALWIGIGFLLVGFLIMLESFNINYPSQILEQYRVKSESLQNWQVYIKSMAVLLFGFILSSGGMFLLVNTFIKEE</sequence>
<dbReference type="RefSeq" id="WP_101353954.1">
    <property type="nucleotide sequence ID" value="NZ_PIQO01000005.1"/>
</dbReference>
<comment type="caution">
    <text evidence="2">The sequence shown here is derived from an EMBL/GenBank/DDBJ whole genome shotgun (WGS) entry which is preliminary data.</text>
</comment>
<evidence type="ECO:0000313" key="3">
    <source>
        <dbReference type="Proteomes" id="UP000233440"/>
    </source>
</evidence>
<keyword evidence="3" id="KW-1185">Reference proteome</keyword>
<protein>
    <submittedName>
        <fullName evidence="2">Uncharacterized protein</fullName>
    </submittedName>
</protein>
<reference evidence="2 3" key="1">
    <citation type="submission" date="2017-11" db="EMBL/GenBank/DDBJ databases">
        <title>Bacillus camelliae sp. nov., isolated from pu'er tea.</title>
        <authorList>
            <person name="Niu L."/>
        </authorList>
    </citation>
    <scope>NUCLEOTIDE SEQUENCE [LARGE SCALE GENOMIC DNA]</scope>
    <source>
        <strain evidence="2 3">7578-1</strain>
    </source>
</reference>
<accession>A0A2N3LLI6</accession>
<gene>
    <name evidence="2" type="ORF">CWO92_09440</name>
</gene>
<feature type="transmembrane region" description="Helical" evidence="1">
    <location>
        <begin position="7"/>
        <end position="29"/>
    </location>
</feature>
<dbReference type="AlphaFoldDB" id="A0A2N3LLI6"/>
<feature type="transmembrane region" description="Helical" evidence="1">
    <location>
        <begin position="49"/>
        <end position="72"/>
    </location>
</feature>
<organism evidence="2 3">
    <name type="scientific">Heyndrickxia camelliae</name>
    <dbReference type="NCBI Taxonomy" id="1707093"/>
    <lineage>
        <taxon>Bacteria</taxon>
        <taxon>Bacillati</taxon>
        <taxon>Bacillota</taxon>
        <taxon>Bacilli</taxon>
        <taxon>Bacillales</taxon>
        <taxon>Bacillaceae</taxon>
        <taxon>Heyndrickxia</taxon>
    </lineage>
</organism>
<evidence type="ECO:0000313" key="2">
    <source>
        <dbReference type="EMBL" id="PKR85399.1"/>
    </source>
</evidence>
<name>A0A2N3LLI6_9BACI</name>
<keyword evidence="1" id="KW-0812">Transmembrane</keyword>
<evidence type="ECO:0000256" key="1">
    <source>
        <dbReference type="SAM" id="Phobius"/>
    </source>
</evidence>
<keyword evidence="1" id="KW-1133">Transmembrane helix</keyword>